<dbReference type="InterPro" id="IPR002048">
    <property type="entry name" value="EF_hand_dom"/>
</dbReference>
<evidence type="ECO:0000256" key="2">
    <source>
        <dbReference type="SAM" id="MobiDB-lite"/>
    </source>
</evidence>
<evidence type="ECO:0000259" key="3">
    <source>
        <dbReference type="PROSITE" id="PS50222"/>
    </source>
</evidence>
<reference evidence="4 5" key="1">
    <citation type="journal article" date="2009" name="Science">
        <title>Green evolution and dynamic adaptations revealed by genomes of the marine picoeukaryotes Micromonas.</title>
        <authorList>
            <person name="Worden A.Z."/>
            <person name="Lee J.H."/>
            <person name="Mock T."/>
            <person name="Rouze P."/>
            <person name="Simmons M.P."/>
            <person name="Aerts A.L."/>
            <person name="Allen A.E."/>
            <person name="Cuvelier M.L."/>
            <person name="Derelle E."/>
            <person name="Everett M.V."/>
            <person name="Foulon E."/>
            <person name="Grimwood J."/>
            <person name="Gundlach H."/>
            <person name="Henrissat B."/>
            <person name="Napoli C."/>
            <person name="McDonald S.M."/>
            <person name="Parker M.S."/>
            <person name="Rombauts S."/>
            <person name="Salamov A."/>
            <person name="Von Dassow P."/>
            <person name="Badger J.H."/>
            <person name="Coutinho P.M."/>
            <person name="Demir E."/>
            <person name="Dubchak I."/>
            <person name="Gentemann C."/>
            <person name="Eikrem W."/>
            <person name="Gready J.E."/>
            <person name="John U."/>
            <person name="Lanier W."/>
            <person name="Lindquist E.A."/>
            <person name="Lucas S."/>
            <person name="Mayer K.F."/>
            <person name="Moreau H."/>
            <person name="Not F."/>
            <person name="Otillar R."/>
            <person name="Panaud O."/>
            <person name="Pangilinan J."/>
            <person name="Paulsen I."/>
            <person name="Piegu B."/>
            <person name="Poliakov A."/>
            <person name="Robbens S."/>
            <person name="Schmutz J."/>
            <person name="Toulza E."/>
            <person name="Wyss T."/>
            <person name="Zelensky A."/>
            <person name="Zhou K."/>
            <person name="Armbrust E.V."/>
            <person name="Bhattacharya D."/>
            <person name="Goodenough U.W."/>
            <person name="Van de Peer Y."/>
            <person name="Grigoriev I.V."/>
        </authorList>
    </citation>
    <scope>NUCLEOTIDE SEQUENCE [LARGE SCALE GENOMIC DNA]</scope>
    <source>
        <strain evidence="4 5">CCMP1545</strain>
    </source>
</reference>
<sequence length="716" mass="77662">MGFTSAASRFKSAGSAAMMFREDTVVRVVTLDAVEGKSVLLREVVEDPAWAAAVDASPLKEHFLTAMPFDAFAAEPAARSLSYRVADGIELPRAAVKDPAGVLTETRGGFFPRSCLDVPVATREPLADGWWSHMYVDFLDHLCDATAASRTLVRTASHCDVTVLPAYFLSGDLDAVDDALGRAWCGGEISLAGLDRHALNALMNACVAKTREQTRGEKWNHGDCDLVGVKTLARLVGRRYAAAKRFGRGGERGTGASDARAAIEWHARVHKLEGIATDVTAGDDEDACAAKLETFVDVLGLCPAHLSAHSTLSIPALDAFQLQLTPFNSTPMSLCMERHSAGEQLPVRDAEENLETLRSQPALAWCVLTSYARSKCFEKTQLYVAGIGPFAYACGIALSDPLGTHKVTSKFHPGLGQKLRFVVSDVDLRALNDNHSLLRWAWAAMSYVTCEKEFQYTIPAVVEGRVVGERNVVEWSLLPPGMSTLGFGPVATSYVRNARLKFGAYVGIDFSRSGPRVSRSVRRDSVSSRRDSVSSVSSATGGESVIFSNGILRGLEEEEEEDADASPDDAGDEAYLRRRDESDADVPTMAFYSDVSTFGKAYAGFQPGSAHNISAAESEKDSKAAAEFERTIANLWKAWLKDYDTDGSKTISLDELRAFASLPKCPSSDGYMGDLWTWASEAEKDGTLEEAFKTVDEDGSGELEYPEFYAMLAEED</sequence>
<organism evidence="5">
    <name type="scientific">Micromonas pusilla (strain CCMP1545)</name>
    <name type="common">Picoplanktonic green alga</name>
    <dbReference type="NCBI Taxonomy" id="564608"/>
    <lineage>
        <taxon>Eukaryota</taxon>
        <taxon>Viridiplantae</taxon>
        <taxon>Chlorophyta</taxon>
        <taxon>Mamiellophyceae</taxon>
        <taxon>Mamiellales</taxon>
        <taxon>Mamiellaceae</taxon>
        <taxon>Micromonas</taxon>
    </lineage>
</organism>
<gene>
    <name evidence="4" type="ORF">MICPUCDRAFT_58797</name>
</gene>
<dbReference type="OrthoDB" id="26525at2759"/>
<feature type="region of interest" description="Disordered" evidence="2">
    <location>
        <begin position="557"/>
        <end position="579"/>
    </location>
</feature>
<feature type="compositionally biased region" description="Basic and acidic residues" evidence="2">
    <location>
        <begin position="521"/>
        <end position="532"/>
    </location>
</feature>
<dbReference type="KEGG" id="mpp:MICPUCDRAFT_58797"/>
<evidence type="ECO:0000256" key="1">
    <source>
        <dbReference type="ARBA" id="ARBA00022837"/>
    </source>
</evidence>
<dbReference type="SMART" id="SM00054">
    <property type="entry name" value="EFh"/>
    <property type="match status" value="2"/>
</dbReference>
<dbReference type="SUPFAM" id="SSF47473">
    <property type="entry name" value="EF-hand"/>
    <property type="match status" value="1"/>
</dbReference>
<feature type="compositionally biased region" description="Acidic residues" evidence="2">
    <location>
        <begin position="557"/>
        <end position="572"/>
    </location>
</feature>
<dbReference type="RefSeq" id="XP_003059193.1">
    <property type="nucleotide sequence ID" value="XM_003059147.1"/>
</dbReference>
<dbReference type="AlphaFoldDB" id="C1MUG4"/>
<dbReference type="GeneID" id="9684633"/>
<dbReference type="Gene3D" id="1.10.238.10">
    <property type="entry name" value="EF-hand"/>
    <property type="match status" value="1"/>
</dbReference>
<keyword evidence="5" id="KW-1185">Reference proteome</keyword>
<name>C1MUG4_MICPC</name>
<dbReference type="InterPro" id="IPR011992">
    <property type="entry name" value="EF-hand-dom_pair"/>
</dbReference>
<dbReference type="Pfam" id="PF13499">
    <property type="entry name" value="EF-hand_7"/>
    <property type="match status" value="1"/>
</dbReference>
<proteinExistence type="predicted"/>
<evidence type="ECO:0000313" key="4">
    <source>
        <dbReference type="EMBL" id="EEH56325.1"/>
    </source>
</evidence>
<accession>C1MUG4</accession>
<dbReference type="EMBL" id="GG663740">
    <property type="protein sequence ID" value="EEH56325.1"/>
    <property type="molecule type" value="Genomic_DNA"/>
</dbReference>
<dbReference type="CDD" id="cd00051">
    <property type="entry name" value="EFh"/>
    <property type="match status" value="1"/>
</dbReference>
<protein>
    <submittedName>
        <fullName evidence="4">Predicted protein</fullName>
    </submittedName>
</protein>
<dbReference type="GO" id="GO:0005509">
    <property type="term" value="F:calcium ion binding"/>
    <property type="evidence" value="ECO:0007669"/>
    <property type="project" value="InterPro"/>
</dbReference>
<feature type="domain" description="EF-hand" evidence="3">
    <location>
        <begin position="683"/>
        <end position="716"/>
    </location>
</feature>
<feature type="region of interest" description="Disordered" evidence="2">
    <location>
        <begin position="513"/>
        <end position="537"/>
    </location>
</feature>
<feature type="domain" description="EF-hand" evidence="3">
    <location>
        <begin position="631"/>
        <end position="666"/>
    </location>
</feature>
<keyword evidence="1" id="KW-0106">Calcium</keyword>
<dbReference type="PROSITE" id="PS00018">
    <property type="entry name" value="EF_HAND_1"/>
    <property type="match status" value="2"/>
</dbReference>
<dbReference type="Proteomes" id="UP000001876">
    <property type="component" value="Unassembled WGS sequence"/>
</dbReference>
<dbReference type="InterPro" id="IPR018247">
    <property type="entry name" value="EF_Hand_1_Ca_BS"/>
</dbReference>
<evidence type="ECO:0000313" key="5">
    <source>
        <dbReference type="Proteomes" id="UP000001876"/>
    </source>
</evidence>
<dbReference type="PROSITE" id="PS50222">
    <property type="entry name" value="EF_HAND_2"/>
    <property type="match status" value="2"/>
</dbReference>
<dbReference type="OMA" id="HEDMVES"/>